<evidence type="ECO:0000256" key="4">
    <source>
        <dbReference type="PROSITE-ProRule" id="PRU01248"/>
    </source>
</evidence>
<dbReference type="RefSeq" id="WP_133610851.1">
    <property type="nucleotide sequence ID" value="NZ_SNZC01000006.1"/>
</dbReference>
<dbReference type="AlphaFoldDB" id="A0A562KBU4"/>
<dbReference type="PROSITE" id="PS51898">
    <property type="entry name" value="TYR_RECOMBINASE"/>
    <property type="match status" value="1"/>
</dbReference>
<evidence type="ECO:0000256" key="3">
    <source>
        <dbReference type="ARBA" id="ARBA00023172"/>
    </source>
</evidence>
<dbReference type="InterPro" id="IPR002104">
    <property type="entry name" value="Integrase_catalytic"/>
</dbReference>
<organism evidence="7 8">
    <name type="scientific">Flavobacterium cheniae</name>
    <dbReference type="NCBI Taxonomy" id="295428"/>
    <lineage>
        <taxon>Bacteria</taxon>
        <taxon>Pseudomonadati</taxon>
        <taxon>Bacteroidota</taxon>
        <taxon>Flavobacteriia</taxon>
        <taxon>Flavobacteriales</taxon>
        <taxon>Flavobacteriaceae</taxon>
        <taxon>Flavobacterium</taxon>
    </lineage>
</organism>
<dbReference type="EMBL" id="VLKM01000010">
    <property type="protein sequence ID" value="TWH92898.1"/>
    <property type="molecule type" value="Genomic_DNA"/>
</dbReference>
<comment type="caution">
    <text evidence="7">The sequence shown here is derived from an EMBL/GenBank/DDBJ whole genome shotgun (WGS) entry which is preliminary data.</text>
</comment>
<dbReference type="InterPro" id="IPR010998">
    <property type="entry name" value="Integrase_recombinase_N"/>
</dbReference>
<accession>A0A562KBU4</accession>
<dbReference type="SUPFAM" id="SSF56349">
    <property type="entry name" value="DNA breaking-rejoining enzymes"/>
    <property type="match status" value="1"/>
</dbReference>
<dbReference type="InterPro" id="IPR011010">
    <property type="entry name" value="DNA_brk_join_enz"/>
</dbReference>
<dbReference type="OrthoDB" id="9806835at2"/>
<evidence type="ECO:0000313" key="8">
    <source>
        <dbReference type="Proteomes" id="UP000315312"/>
    </source>
</evidence>
<keyword evidence="2 4" id="KW-0238">DNA-binding</keyword>
<dbReference type="InterPro" id="IPR013762">
    <property type="entry name" value="Integrase-like_cat_sf"/>
</dbReference>
<gene>
    <name evidence="7" type="ORF">IP97_02219</name>
</gene>
<dbReference type="Gene3D" id="1.10.150.130">
    <property type="match status" value="1"/>
</dbReference>
<proteinExistence type="predicted"/>
<evidence type="ECO:0000313" key="7">
    <source>
        <dbReference type="EMBL" id="TWH92898.1"/>
    </source>
</evidence>
<reference evidence="7 8" key="1">
    <citation type="journal article" date="2015" name="Stand. Genomic Sci.">
        <title>Genomic Encyclopedia of Bacterial and Archaeal Type Strains, Phase III: the genomes of soil and plant-associated and newly described type strains.</title>
        <authorList>
            <person name="Whitman W.B."/>
            <person name="Woyke T."/>
            <person name="Klenk H.P."/>
            <person name="Zhou Y."/>
            <person name="Lilburn T.G."/>
            <person name="Beck B.J."/>
            <person name="De Vos P."/>
            <person name="Vandamme P."/>
            <person name="Eisen J.A."/>
            <person name="Garrity G."/>
            <person name="Hugenholtz P."/>
            <person name="Kyrpides N.C."/>
        </authorList>
    </citation>
    <scope>NUCLEOTIDE SEQUENCE [LARGE SCALE GENOMIC DNA]</scope>
    <source>
        <strain evidence="7 8">CGMCC 1.6844</strain>
    </source>
</reference>
<evidence type="ECO:0000256" key="2">
    <source>
        <dbReference type="ARBA" id="ARBA00023125"/>
    </source>
</evidence>
<dbReference type="GO" id="GO:0006310">
    <property type="term" value="P:DNA recombination"/>
    <property type="evidence" value="ECO:0007669"/>
    <property type="project" value="UniProtKB-KW"/>
</dbReference>
<name>A0A562KBU4_9FLAO</name>
<dbReference type="GO" id="GO:0003677">
    <property type="term" value="F:DNA binding"/>
    <property type="evidence" value="ECO:0007669"/>
    <property type="project" value="UniProtKB-UniRule"/>
</dbReference>
<dbReference type="GO" id="GO:0015074">
    <property type="term" value="P:DNA integration"/>
    <property type="evidence" value="ECO:0007669"/>
    <property type="project" value="UniProtKB-KW"/>
</dbReference>
<sequence length="449" mass="52590">MSKYFLVLQTVNKTVNDFTSKSANLLTMKRNYSEPKIYTGGVDVTQWNKLTSKQKKEALEKDWFIYYGFRDEKTGKLKRMPHVKAGANRYHTKDERLEYLKVMKKALEAILEKGLNPYEDNTAKIIELNLQPNKNKVEETIVNTNLKIVTEESNELTIQETLDFVFRLKKKTLSGTSFRNFENRINKFASNFDKSSPISSIDRKAVNDYLNDILVKNSARTRNNHRTDLSSFFQTLEDNDIVASNFVKKIKILSSKAEKNKTYTSEQEKEIFEYLEKNDPLLLLYIKFISFNFLRPVEVNRLLVKSINLKEKKLSVKTKTNKLKTKIIPDILLQELPDLSQLNQDNYLFTPNGLGLEWVAEENNRRDSFSKRFKTVIKDHFNLGSEYGLYSFRHTFITKLYRNLRENKSPHETKGILMNITGHVTMDALEKYLRDIDAELPEDYSNLFR</sequence>
<protein>
    <submittedName>
        <fullName evidence="7">Site-specific recombinase XerD</fullName>
    </submittedName>
</protein>
<keyword evidence="8" id="KW-1185">Reference proteome</keyword>
<feature type="domain" description="Tyr recombinase" evidence="5">
    <location>
        <begin position="258"/>
        <end position="445"/>
    </location>
</feature>
<dbReference type="InterPro" id="IPR044068">
    <property type="entry name" value="CB"/>
</dbReference>
<feature type="domain" description="Core-binding (CB)" evidence="6">
    <location>
        <begin position="156"/>
        <end position="237"/>
    </location>
</feature>
<dbReference type="Proteomes" id="UP000315312">
    <property type="component" value="Unassembled WGS sequence"/>
</dbReference>
<evidence type="ECO:0000259" key="6">
    <source>
        <dbReference type="PROSITE" id="PS51900"/>
    </source>
</evidence>
<keyword evidence="1" id="KW-0229">DNA integration</keyword>
<dbReference type="PROSITE" id="PS51900">
    <property type="entry name" value="CB"/>
    <property type="match status" value="1"/>
</dbReference>
<keyword evidence="3" id="KW-0233">DNA recombination</keyword>
<evidence type="ECO:0000256" key="1">
    <source>
        <dbReference type="ARBA" id="ARBA00022908"/>
    </source>
</evidence>
<dbReference type="Gene3D" id="1.10.443.10">
    <property type="entry name" value="Intergrase catalytic core"/>
    <property type="match status" value="1"/>
</dbReference>
<evidence type="ECO:0000259" key="5">
    <source>
        <dbReference type="PROSITE" id="PS51898"/>
    </source>
</evidence>